<organism evidence="5 6">
    <name type="scientific">Physocladia obscura</name>
    <dbReference type="NCBI Taxonomy" id="109957"/>
    <lineage>
        <taxon>Eukaryota</taxon>
        <taxon>Fungi</taxon>
        <taxon>Fungi incertae sedis</taxon>
        <taxon>Chytridiomycota</taxon>
        <taxon>Chytridiomycota incertae sedis</taxon>
        <taxon>Chytridiomycetes</taxon>
        <taxon>Chytridiales</taxon>
        <taxon>Chytriomycetaceae</taxon>
        <taxon>Physocladia</taxon>
    </lineage>
</organism>
<feature type="transmembrane region" description="Helical" evidence="3">
    <location>
        <begin position="341"/>
        <end position="360"/>
    </location>
</feature>
<dbReference type="PANTHER" id="PTHR31082">
    <property type="entry name" value="PHEROMONE-REGULATED MEMBRANE PROTEIN 10"/>
    <property type="match status" value="1"/>
</dbReference>
<gene>
    <name evidence="5" type="ORF">HK100_003769</name>
</gene>
<accession>A0AAD5T926</accession>
<feature type="compositionally biased region" description="Polar residues" evidence="2">
    <location>
        <begin position="26"/>
        <end position="41"/>
    </location>
</feature>
<evidence type="ECO:0000256" key="1">
    <source>
        <dbReference type="ARBA" id="ARBA00034125"/>
    </source>
</evidence>
<evidence type="ECO:0000313" key="6">
    <source>
        <dbReference type="Proteomes" id="UP001211907"/>
    </source>
</evidence>
<protein>
    <recommendedName>
        <fullName evidence="4">Threonine/serine exporter-like N-terminal domain-containing protein</fullName>
    </recommendedName>
</protein>
<dbReference type="Proteomes" id="UP001211907">
    <property type="component" value="Unassembled WGS sequence"/>
</dbReference>
<name>A0AAD5T926_9FUNG</name>
<reference evidence="5" key="1">
    <citation type="submission" date="2020-05" db="EMBL/GenBank/DDBJ databases">
        <title>Phylogenomic resolution of chytrid fungi.</title>
        <authorList>
            <person name="Stajich J.E."/>
            <person name="Amses K."/>
            <person name="Simmons R."/>
            <person name="Seto K."/>
            <person name="Myers J."/>
            <person name="Bonds A."/>
            <person name="Quandt C.A."/>
            <person name="Barry K."/>
            <person name="Liu P."/>
            <person name="Grigoriev I."/>
            <person name="Longcore J.E."/>
            <person name="James T.Y."/>
        </authorList>
    </citation>
    <scope>NUCLEOTIDE SEQUENCE</scope>
    <source>
        <strain evidence="5">JEL0513</strain>
    </source>
</reference>
<keyword evidence="3" id="KW-1133">Transmembrane helix</keyword>
<feature type="transmembrane region" description="Helical" evidence="3">
    <location>
        <begin position="419"/>
        <end position="439"/>
    </location>
</feature>
<evidence type="ECO:0000259" key="4">
    <source>
        <dbReference type="Pfam" id="PF06738"/>
    </source>
</evidence>
<sequence length="490" mass="52225">MDDAIELEHIGNAATKAGGESRIANASSRVHSAAPTSLSDEQTAEPRASPLLTNIAAISENGISKWAFARAASHSPAGSPVIRHLPSVDDVARLGLGLESQLRSRRTFKEPRNGSFEQQENMKHQFLIKLAQSFALYGAPPHRVEHHMSLASNAIGVEAIYFYSPGMVIVTFGSDDNAPYSRPHILKGTQGQNMRKLAQVNALCTALTKGFVELDDAIFILDSIKAERDLFDWYFVLLAFPLSTFTVCIIGFGGGWLDASVAGILGLLVGFLVVIVSNKFPSVEFLLEFLSRGLNGLINPYGYCLNETAVILAAVVILLPGLVLTIGIIEISTRNLVSGTVRVAGALFTALLLGFGMMLGTDMAFWVDSSAIQTSSTCSGSVSKLWATQFKGNTSAINTICGVVIGLLANIYSRTTNDIAIAPILSGILLQVPGSIGVKSSIGLFADGSQENLLSGIQFSAQMLMVGISLAVGLFVATFIVWPKRGPKFD</sequence>
<keyword evidence="3" id="KW-0812">Transmembrane</keyword>
<comment type="similarity">
    <text evidence="1">Belongs to the ThrE exporter (TC 2.A.79) family.</text>
</comment>
<feature type="transmembrane region" description="Helical" evidence="3">
    <location>
        <begin position="395"/>
        <end position="412"/>
    </location>
</feature>
<dbReference type="EMBL" id="JADGJH010000197">
    <property type="protein sequence ID" value="KAJ3134117.1"/>
    <property type="molecule type" value="Genomic_DNA"/>
</dbReference>
<feature type="transmembrane region" description="Helical" evidence="3">
    <location>
        <begin position="259"/>
        <end position="278"/>
    </location>
</feature>
<feature type="transmembrane region" description="Helical" evidence="3">
    <location>
        <begin position="233"/>
        <end position="253"/>
    </location>
</feature>
<evidence type="ECO:0000256" key="3">
    <source>
        <dbReference type="SAM" id="Phobius"/>
    </source>
</evidence>
<feature type="domain" description="Threonine/serine exporter-like N-terminal" evidence="4">
    <location>
        <begin position="126"/>
        <end position="362"/>
    </location>
</feature>
<evidence type="ECO:0000313" key="5">
    <source>
        <dbReference type="EMBL" id="KAJ3134117.1"/>
    </source>
</evidence>
<proteinExistence type="inferred from homology"/>
<feature type="transmembrane region" description="Helical" evidence="3">
    <location>
        <begin position="459"/>
        <end position="482"/>
    </location>
</feature>
<dbReference type="InterPro" id="IPR010619">
    <property type="entry name" value="ThrE-like_N"/>
</dbReference>
<dbReference type="Pfam" id="PF06738">
    <property type="entry name" value="ThrE"/>
    <property type="match status" value="1"/>
</dbReference>
<dbReference type="AlphaFoldDB" id="A0AAD5T926"/>
<dbReference type="InterPro" id="IPR051361">
    <property type="entry name" value="ThrE/Ser_Exporter"/>
</dbReference>
<feature type="transmembrane region" description="Helical" evidence="3">
    <location>
        <begin position="309"/>
        <end position="329"/>
    </location>
</feature>
<keyword evidence="6" id="KW-1185">Reference proteome</keyword>
<comment type="caution">
    <text evidence="5">The sequence shown here is derived from an EMBL/GenBank/DDBJ whole genome shotgun (WGS) entry which is preliminary data.</text>
</comment>
<dbReference type="GO" id="GO:0022857">
    <property type="term" value="F:transmembrane transporter activity"/>
    <property type="evidence" value="ECO:0007669"/>
    <property type="project" value="InterPro"/>
</dbReference>
<evidence type="ECO:0000256" key="2">
    <source>
        <dbReference type="SAM" id="MobiDB-lite"/>
    </source>
</evidence>
<feature type="region of interest" description="Disordered" evidence="2">
    <location>
        <begin position="26"/>
        <end position="46"/>
    </location>
</feature>
<keyword evidence="3" id="KW-0472">Membrane</keyword>
<dbReference type="PANTHER" id="PTHR31082:SF4">
    <property type="entry name" value="PHEROMONE-REGULATED MEMBRANE PROTEIN 10"/>
    <property type="match status" value="1"/>
</dbReference>